<feature type="transmembrane region" description="Helical" evidence="11">
    <location>
        <begin position="94"/>
        <end position="121"/>
    </location>
</feature>
<evidence type="ECO:0000256" key="7">
    <source>
        <dbReference type="ARBA" id="ARBA00022989"/>
    </source>
</evidence>
<organism evidence="13 14">
    <name type="scientific">Desulfotignum phosphitoxidans DSM 13687</name>
    <dbReference type="NCBI Taxonomy" id="1286635"/>
    <lineage>
        <taxon>Bacteria</taxon>
        <taxon>Pseudomonadati</taxon>
        <taxon>Thermodesulfobacteriota</taxon>
        <taxon>Desulfobacteria</taxon>
        <taxon>Desulfobacterales</taxon>
        <taxon>Desulfobacteraceae</taxon>
        <taxon>Desulfotignum</taxon>
    </lineage>
</organism>
<gene>
    <name evidence="13" type="primary">potC</name>
    <name evidence="13" type="ORF">Dpo_5c00150</name>
</gene>
<dbReference type="RefSeq" id="WP_006966189.1">
    <property type="nucleotide sequence ID" value="NZ_APJX01000005.1"/>
</dbReference>
<dbReference type="NCBIfam" id="NF007047">
    <property type="entry name" value="PRK09500.1"/>
    <property type="match status" value="1"/>
</dbReference>
<keyword evidence="5" id="KW-0997">Cell inner membrane</keyword>
<sequence>MTRWLKISWVSAVFTFLYGPLLVLMVFSFNQARYTTSWQEFSLKWYMRLLDNPQLLDAFFNSLTVALISSMVATALGTLGAFAVSRYRFAGRKLFFGLVYSVMMSPDIVMGISLLMLFVLAGLTPGFLTLLIAHVTFCLPFVIVLVHARISGFDPAVVDAARDLGAREHEVFYKIIVPMILPAVLAGWLLSFTLSLDDVIISFFVTGPGFEILPLKIYSMVKLGVTPEVNALCTVLFLLTLAAVSAAHVLTKEIKR</sequence>
<dbReference type="EMBL" id="APJX01000005">
    <property type="protein sequence ID" value="EMS79093.1"/>
    <property type="molecule type" value="Genomic_DNA"/>
</dbReference>
<dbReference type="PANTHER" id="PTHR43848">
    <property type="entry name" value="PUTRESCINE TRANSPORT SYSTEM PERMEASE PROTEIN POTI"/>
    <property type="match status" value="1"/>
</dbReference>
<evidence type="ECO:0000256" key="10">
    <source>
        <dbReference type="ARBA" id="ARBA00039580"/>
    </source>
</evidence>
<dbReference type="PROSITE" id="PS50928">
    <property type="entry name" value="ABC_TM1"/>
    <property type="match status" value="1"/>
</dbReference>
<keyword evidence="8 11" id="KW-0472">Membrane</keyword>
<feature type="transmembrane region" description="Helical" evidence="11">
    <location>
        <begin position="171"/>
        <end position="190"/>
    </location>
</feature>
<comment type="caution">
    <text evidence="13">The sequence shown here is derived from an EMBL/GenBank/DDBJ whole genome shotgun (WGS) entry which is preliminary data.</text>
</comment>
<evidence type="ECO:0000256" key="6">
    <source>
        <dbReference type="ARBA" id="ARBA00022692"/>
    </source>
</evidence>
<evidence type="ECO:0000256" key="9">
    <source>
        <dbReference type="ARBA" id="ARBA00037216"/>
    </source>
</evidence>
<evidence type="ECO:0000259" key="12">
    <source>
        <dbReference type="PROSITE" id="PS50928"/>
    </source>
</evidence>
<feature type="transmembrane region" description="Helical" evidence="11">
    <location>
        <begin position="7"/>
        <end position="29"/>
    </location>
</feature>
<evidence type="ECO:0000256" key="11">
    <source>
        <dbReference type="RuleBase" id="RU363032"/>
    </source>
</evidence>
<comment type="subcellular location">
    <subcellularLocation>
        <location evidence="1">Cell inner membrane</location>
        <topology evidence="1">Multi-pass membrane protein</topology>
    </subcellularLocation>
    <subcellularLocation>
        <location evidence="11">Cell membrane</location>
        <topology evidence="11">Multi-pass membrane protein</topology>
    </subcellularLocation>
</comment>
<feature type="transmembrane region" description="Helical" evidence="11">
    <location>
        <begin position="229"/>
        <end position="250"/>
    </location>
</feature>
<evidence type="ECO:0000256" key="2">
    <source>
        <dbReference type="ARBA" id="ARBA00007069"/>
    </source>
</evidence>
<evidence type="ECO:0000256" key="4">
    <source>
        <dbReference type="ARBA" id="ARBA00022475"/>
    </source>
</evidence>
<dbReference type="InterPro" id="IPR051789">
    <property type="entry name" value="Bact_Polyamine_Transport"/>
</dbReference>
<comment type="function">
    <text evidence="9">Required for the activity of the bacterial periplasmic transport system of putrescine and spermidine.</text>
</comment>
<dbReference type="PANTHER" id="PTHR43848:SF5">
    <property type="entry name" value="SPERMIDINE_PUTRESCINE TRANSPORT SYSTEM PERMEASE PROTEIN POTC"/>
    <property type="match status" value="1"/>
</dbReference>
<dbReference type="SUPFAM" id="SSF161098">
    <property type="entry name" value="MetI-like"/>
    <property type="match status" value="1"/>
</dbReference>
<proteinExistence type="inferred from homology"/>
<dbReference type="CDD" id="cd06261">
    <property type="entry name" value="TM_PBP2"/>
    <property type="match status" value="1"/>
</dbReference>
<evidence type="ECO:0000313" key="14">
    <source>
        <dbReference type="Proteomes" id="UP000014216"/>
    </source>
</evidence>
<evidence type="ECO:0000256" key="1">
    <source>
        <dbReference type="ARBA" id="ARBA00004429"/>
    </source>
</evidence>
<dbReference type="InterPro" id="IPR000515">
    <property type="entry name" value="MetI-like"/>
</dbReference>
<keyword evidence="14" id="KW-1185">Reference proteome</keyword>
<reference evidence="13 14" key="1">
    <citation type="journal article" date="2013" name="Genome Announc.">
        <title>Draft Genome Sequence of Desulfotignum phosphitoxidans DSM 13687 Strain FiPS-3.</title>
        <authorList>
            <person name="Poehlein A."/>
            <person name="Daniel R."/>
            <person name="Simeonova D.D."/>
        </authorList>
    </citation>
    <scope>NUCLEOTIDE SEQUENCE [LARGE SCALE GENOMIC DNA]</scope>
    <source>
        <strain evidence="13 14">DSM 13687</strain>
    </source>
</reference>
<dbReference type="GO" id="GO:0055085">
    <property type="term" value="P:transmembrane transport"/>
    <property type="evidence" value="ECO:0007669"/>
    <property type="project" value="InterPro"/>
</dbReference>
<dbReference type="Proteomes" id="UP000014216">
    <property type="component" value="Unassembled WGS sequence"/>
</dbReference>
<dbReference type="Gene3D" id="1.10.3720.10">
    <property type="entry name" value="MetI-like"/>
    <property type="match status" value="1"/>
</dbReference>
<evidence type="ECO:0000256" key="5">
    <source>
        <dbReference type="ARBA" id="ARBA00022519"/>
    </source>
</evidence>
<keyword evidence="6 11" id="KW-0812">Transmembrane</keyword>
<keyword evidence="4" id="KW-1003">Cell membrane</keyword>
<protein>
    <recommendedName>
        <fullName evidence="10">Spermidine/putrescine transport system permease protein PotC</fullName>
    </recommendedName>
</protein>
<dbReference type="Pfam" id="PF00528">
    <property type="entry name" value="BPD_transp_1"/>
    <property type="match status" value="1"/>
</dbReference>
<evidence type="ECO:0000256" key="8">
    <source>
        <dbReference type="ARBA" id="ARBA00023136"/>
    </source>
</evidence>
<comment type="similarity">
    <text evidence="2">Belongs to the binding-protein-dependent transport system permease family. CysTW subfamily.</text>
</comment>
<evidence type="ECO:0000256" key="3">
    <source>
        <dbReference type="ARBA" id="ARBA00022448"/>
    </source>
</evidence>
<dbReference type="PATRIC" id="fig|1286635.3.peg.2477"/>
<feature type="domain" description="ABC transmembrane type-1" evidence="12">
    <location>
        <begin position="59"/>
        <end position="247"/>
    </location>
</feature>
<feature type="transmembrane region" description="Helical" evidence="11">
    <location>
        <begin position="58"/>
        <end position="82"/>
    </location>
</feature>
<dbReference type="OrthoDB" id="9782004at2"/>
<dbReference type="AlphaFoldDB" id="S0FVH1"/>
<dbReference type="InterPro" id="IPR035906">
    <property type="entry name" value="MetI-like_sf"/>
</dbReference>
<dbReference type="GO" id="GO:0005886">
    <property type="term" value="C:plasma membrane"/>
    <property type="evidence" value="ECO:0007669"/>
    <property type="project" value="UniProtKB-SubCell"/>
</dbReference>
<keyword evidence="3 11" id="KW-0813">Transport</keyword>
<accession>S0FVH1</accession>
<keyword evidence="7 11" id="KW-1133">Transmembrane helix</keyword>
<evidence type="ECO:0000313" key="13">
    <source>
        <dbReference type="EMBL" id="EMS79093.1"/>
    </source>
</evidence>
<feature type="transmembrane region" description="Helical" evidence="11">
    <location>
        <begin position="127"/>
        <end position="150"/>
    </location>
</feature>
<name>S0FVH1_9BACT</name>